<dbReference type="EMBL" id="NQJD01000040">
    <property type="protein sequence ID" value="TAA74091.1"/>
    <property type="molecule type" value="Genomic_DNA"/>
</dbReference>
<evidence type="ECO:0000256" key="3">
    <source>
        <dbReference type="ARBA" id="ARBA00022605"/>
    </source>
</evidence>
<dbReference type="Gene3D" id="3.40.50.720">
    <property type="entry name" value="NAD(P)-binding Rossmann-like Domain"/>
    <property type="match status" value="1"/>
</dbReference>
<keyword evidence="2 7" id="KW-0055">Arginine biosynthesis</keyword>
<protein>
    <recommendedName>
        <fullName evidence="7">N-acetyl-gamma-glutamyl-phosphate reductase</fullName>
        <shortName evidence="7">AGPR</shortName>
        <ecNumber evidence="7">1.2.1.38</ecNumber>
    </recommendedName>
    <alternativeName>
        <fullName evidence="7">N-acetyl-glutamate semialdehyde dehydrogenase</fullName>
        <shortName evidence="7">NAGSA dehydrogenase</shortName>
    </alternativeName>
</protein>
<evidence type="ECO:0000256" key="8">
    <source>
        <dbReference type="PROSITE-ProRule" id="PRU10010"/>
    </source>
</evidence>
<feature type="active site" evidence="7 8">
    <location>
        <position position="149"/>
    </location>
</feature>
<dbReference type="GO" id="GO:0070401">
    <property type="term" value="F:NADP+ binding"/>
    <property type="evidence" value="ECO:0007669"/>
    <property type="project" value="InterPro"/>
</dbReference>
<dbReference type="SMART" id="SM00859">
    <property type="entry name" value="Semialdhyde_dh"/>
    <property type="match status" value="1"/>
</dbReference>
<evidence type="ECO:0000256" key="2">
    <source>
        <dbReference type="ARBA" id="ARBA00022571"/>
    </source>
</evidence>
<dbReference type="SUPFAM" id="SSF55347">
    <property type="entry name" value="Glyceraldehyde-3-phosphate dehydrogenase-like, C-terminal domain"/>
    <property type="match status" value="1"/>
</dbReference>
<keyword evidence="11" id="KW-1185">Reference proteome</keyword>
<dbReference type="InterPro" id="IPR058924">
    <property type="entry name" value="AGPR_dimerisation_dom"/>
</dbReference>
<dbReference type="GO" id="GO:0006526">
    <property type="term" value="P:L-arginine biosynthetic process"/>
    <property type="evidence" value="ECO:0007669"/>
    <property type="project" value="UniProtKB-UniRule"/>
</dbReference>
<sequence length="346" mass="37230">MLNVGIIGASGYTGVELARILSIHPEVKLTVATSRQYAGKPLSAVFPNLRKRVDLLCEDLTPEQLVDRADFFFAAVPHKTAMALVPTLLAAGKKVVDLSADFRIRDAAVYEQWYQPHTCPELIAEAVYGLPELYREQVKQARLVANPGCYPTSIILGLAPLLREKLIDPSTLIIDSKSGTSGAGRSASVDTLYCEVADGFRAYKVGGTHRHIPEIEQELSVLAGSAVTISFTPHLLPISRGILSTIYATLSSAVSEQDIQALYESAYKDESFVRVCPAGTFPATQHVRGSNCCDIGVKVDARTGRVIVMSAIDNIAKGASGQAVQNMNLMNGFAEDCAIRGAAFFP</sequence>
<dbReference type="Pfam" id="PF22698">
    <property type="entry name" value="Semialdhyde_dhC_1"/>
    <property type="match status" value="1"/>
</dbReference>
<dbReference type="SUPFAM" id="SSF51735">
    <property type="entry name" value="NAD(P)-binding Rossmann-fold domains"/>
    <property type="match status" value="1"/>
</dbReference>
<dbReference type="InterPro" id="IPR023013">
    <property type="entry name" value="AGPR_AS"/>
</dbReference>
<dbReference type="PANTHER" id="PTHR32338">
    <property type="entry name" value="N-ACETYL-GAMMA-GLUTAMYL-PHOSPHATE REDUCTASE, CHLOROPLASTIC-RELATED-RELATED"/>
    <property type="match status" value="1"/>
</dbReference>
<reference evidence="10" key="1">
    <citation type="submission" date="2017-07" db="EMBL/GenBank/DDBJ databases">
        <title>The cable genome - Insights into the physiology and evolution of filamentous bacteria capable of sulfide oxidation via long distance electron transfer.</title>
        <authorList>
            <person name="Thorup C."/>
            <person name="Bjerg J.T."/>
            <person name="Schreiber L."/>
            <person name="Nielsen L.P."/>
            <person name="Kjeldsen K.U."/>
            <person name="Boesen T."/>
            <person name="Boggild A."/>
            <person name="Meysman F."/>
            <person name="Geelhoed J."/>
            <person name="Schramm A."/>
        </authorList>
    </citation>
    <scope>NUCLEOTIDE SEQUENCE [LARGE SCALE GENOMIC DNA]</scope>
    <source>
        <strain evidence="10">GS</strain>
    </source>
</reference>
<comment type="pathway">
    <text evidence="1 7">Amino-acid biosynthesis; L-arginine biosynthesis; N(2)-acetyl-L-ornithine from L-glutamate: step 3/4.</text>
</comment>
<dbReference type="PANTHER" id="PTHR32338:SF10">
    <property type="entry name" value="N-ACETYL-GAMMA-GLUTAMYL-PHOSPHATE REDUCTASE, CHLOROPLASTIC-RELATED"/>
    <property type="match status" value="1"/>
</dbReference>
<evidence type="ECO:0000313" key="11">
    <source>
        <dbReference type="Proteomes" id="UP000316238"/>
    </source>
</evidence>
<gene>
    <name evidence="7" type="primary">argC</name>
    <name evidence="10" type="ORF">CDV28_14019</name>
</gene>
<dbReference type="Proteomes" id="UP000316238">
    <property type="component" value="Unassembled WGS sequence"/>
</dbReference>
<dbReference type="EC" id="1.2.1.38" evidence="7"/>
<dbReference type="GO" id="GO:0051287">
    <property type="term" value="F:NAD binding"/>
    <property type="evidence" value="ECO:0007669"/>
    <property type="project" value="InterPro"/>
</dbReference>
<dbReference type="InterPro" id="IPR050085">
    <property type="entry name" value="AGPR"/>
</dbReference>
<evidence type="ECO:0000259" key="9">
    <source>
        <dbReference type="SMART" id="SM00859"/>
    </source>
</evidence>
<dbReference type="InterPro" id="IPR036291">
    <property type="entry name" value="NAD(P)-bd_dom_sf"/>
</dbReference>
<dbReference type="GO" id="GO:0003942">
    <property type="term" value="F:N-acetyl-gamma-glutamyl-phosphate reductase activity"/>
    <property type="evidence" value="ECO:0007669"/>
    <property type="project" value="UniProtKB-UniRule"/>
</dbReference>
<keyword evidence="7" id="KW-0963">Cytoplasm</keyword>
<dbReference type="NCBIfam" id="TIGR01850">
    <property type="entry name" value="argC"/>
    <property type="match status" value="1"/>
</dbReference>
<accession>A0A521FZP1</accession>
<evidence type="ECO:0000256" key="6">
    <source>
        <dbReference type="ARBA" id="ARBA00050557"/>
    </source>
</evidence>
<dbReference type="Pfam" id="PF01118">
    <property type="entry name" value="Semialdhyde_dh"/>
    <property type="match status" value="1"/>
</dbReference>
<evidence type="ECO:0000256" key="4">
    <source>
        <dbReference type="ARBA" id="ARBA00022857"/>
    </source>
</evidence>
<comment type="similarity">
    <text evidence="7">Belongs to the NAGSA dehydrogenase family. Type 1 subfamily.</text>
</comment>
<comment type="caution">
    <text evidence="10">The sequence shown here is derived from an EMBL/GenBank/DDBJ whole genome shotgun (WGS) entry which is preliminary data.</text>
</comment>
<dbReference type="GO" id="GO:0005737">
    <property type="term" value="C:cytoplasm"/>
    <property type="evidence" value="ECO:0007669"/>
    <property type="project" value="UniProtKB-SubCell"/>
</dbReference>
<dbReference type="HAMAP" id="MF_00150">
    <property type="entry name" value="ArgC_type1"/>
    <property type="match status" value="1"/>
</dbReference>
<dbReference type="AlphaFoldDB" id="A0A521FZP1"/>
<feature type="domain" description="Semialdehyde dehydrogenase NAD-binding" evidence="9">
    <location>
        <begin position="3"/>
        <end position="141"/>
    </location>
</feature>
<comment type="subcellular location">
    <subcellularLocation>
        <location evidence="7">Cytoplasm</location>
    </subcellularLocation>
</comment>
<dbReference type="InterPro" id="IPR000534">
    <property type="entry name" value="Semialdehyde_DH_NAD-bd"/>
</dbReference>
<evidence type="ECO:0000256" key="7">
    <source>
        <dbReference type="HAMAP-Rule" id="MF_00150"/>
    </source>
</evidence>
<dbReference type="InterPro" id="IPR000706">
    <property type="entry name" value="AGPR_type-1"/>
</dbReference>
<dbReference type="FunFam" id="3.30.360.10:FF:000014">
    <property type="entry name" value="N-acetyl-gamma-glutamyl-phosphate reductase"/>
    <property type="match status" value="1"/>
</dbReference>
<dbReference type="CDD" id="cd23934">
    <property type="entry name" value="AGPR_1_C"/>
    <property type="match status" value="1"/>
</dbReference>
<dbReference type="PROSITE" id="PS01224">
    <property type="entry name" value="ARGC"/>
    <property type="match status" value="1"/>
</dbReference>
<dbReference type="UniPathway" id="UPA00068">
    <property type="reaction ID" value="UER00108"/>
</dbReference>
<evidence type="ECO:0000313" key="10">
    <source>
        <dbReference type="EMBL" id="TAA74091.1"/>
    </source>
</evidence>
<organism evidence="10 11">
    <name type="scientific">Candidatus Electronema aureum</name>
    <dbReference type="NCBI Taxonomy" id="2005002"/>
    <lineage>
        <taxon>Bacteria</taxon>
        <taxon>Pseudomonadati</taxon>
        <taxon>Thermodesulfobacteriota</taxon>
        <taxon>Desulfobulbia</taxon>
        <taxon>Desulfobulbales</taxon>
        <taxon>Desulfobulbaceae</taxon>
        <taxon>Candidatus Electronema</taxon>
    </lineage>
</organism>
<proteinExistence type="inferred from homology"/>
<name>A0A521FZP1_9BACT</name>
<comment type="function">
    <text evidence="7">Catalyzes the NADPH-dependent reduction of N-acetyl-5-glutamyl phosphate to yield N-acetyl-L-glutamate 5-semialdehyde.</text>
</comment>
<dbReference type="Gene3D" id="3.30.360.10">
    <property type="entry name" value="Dihydrodipicolinate Reductase, domain 2"/>
    <property type="match status" value="1"/>
</dbReference>
<dbReference type="CDD" id="cd17895">
    <property type="entry name" value="AGPR_1_N"/>
    <property type="match status" value="1"/>
</dbReference>
<keyword evidence="3 7" id="KW-0028">Amino-acid biosynthesis</keyword>
<evidence type="ECO:0000256" key="1">
    <source>
        <dbReference type="ARBA" id="ARBA00004862"/>
    </source>
</evidence>
<keyword evidence="4 7" id="KW-0521">NADP</keyword>
<comment type="catalytic activity">
    <reaction evidence="6 7">
        <text>N-acetyl-L-glutamate 5-semialdehyde + phosphate + NADP(+) = N-acetyl-L-glutamyl 5-phosphate + NADPH + H(+)</text>
        <dbReference type="Rhea" id="RHEA:21588"/>
        <dbReference type="ChEBI" id="CHEBI:15378"/>
        <dbReference type="ChEBI" id="CHEBI:29123"/>
        <dbReference type="ChEBI" id="CHEBI:43474"/>
        <dbReference type="ChEBI" id="CHEBI:57783"/>
        <dbReference type="ChEBI" id="CHEBI:57936"/>
        <dbReference type="ChEBI" id="CHEBI:58349"/>
        <dbReference type="EC" id="1.2.1.38"/>
    </reaction>
</comment>
<keyword evidence="5 7" id="KW-0560">Oxidoreductase</keyword>
<evidence type="ECO:0000256" key="5">
    <source>
        <dbReference type="ARBA" id="ARBA00023002"/>
    </source>
</evidence>